<feature type="transmembrane region" description="Helical" evidence="1">
    <location>
        <begin position="82"/>
        <end position="100"/>
    </location>
</feature>
<keyword evidence="1" id="KW-0472">Membrane</keyword>
<accession>A0ABV8EG98</accession>
<keyword evidence="4" id="KW-1185">Reference proteome</keyword>
<proteinExistence type="predicted"/>
<keyword evidence="1" id="KW-1133">Transmembrane helix</keyword>
<feature type="signal peptide" evidence="2">
    <location>
        <begin position="1"/>
        <end position="26"/>
    </location>
</feature>
<dbReference type="Proteomes" id="UP001595766">
    <property type="component" value="Unassembled WGS sequence"/>
</dbReference>
<evidence type="ECO:0000313" key="3">
    <source>
        <dbReference type="EMBL" id="MFC3975269.1"/>
    </source>
</evidence>
<feature type="transmembrane region" description="Helical" evidence="1">
    <location>
        <begin position="50"/>
        <end position="70"/>
    </location>
</feature>
<sequence>MKIKKINMLHLIVMAFLVLFSCQVIAQNDQPERLREFNVKRIDYNKSGMLILGSWAVGNMMLGGVMANRTSGQTKAFHQMNIYWNTVNLAIAGFGYYSAMKEIPSPDFWETLDAQHGIEKILIVNAALDIAYMAGGFYLNERGLRVGSEQLQGFGKSVILQGAFLMSFDAIKYVFHVSHGKELPEIMQHIGFTPNGLGLVMNF</sequence>
<evidence type="ECO:0000313" key="4">
    <source>
        <dbReference type="Proteomes" id="UP001595766"/>
    </source>
</evidence>
<dbReference type="Pfam" id="PF22503">
    <property type="entry name" value="DUF6992"/>
    <property type="match status" value="1"/>
</dbReference>
<dbReference type="InterPro" id="IPR054261">
    <property type="entry name" value="DUF6992"/>
</dbReference>
<organism evidence="3 4">
    <name type="scientific">Belliella kenyensis</name>
    <dbReference type="NCBI Taxonomy" id="1472724"/>
    <lineage>
        <taxon>Bacteria</taxon>
        <taxon>Pseudomonadati</taxon>
        <taxon>Bacteroidota</taxon>
        <taxon>Cytophagia</taxon>
        <taxon>Cytophagales</taxon>
        <taxon>Cyclobacteriaceae</taxon>
        <taxon>Belliella</taxon>
    </lineage>
</organism>
<dbReference type="EMBL" id="JBHSAV010000003">
    <property type="protein sequence ID" value="MFC3975269.1"/>
    <property type="molecule type" value="Genomic_DNA"/>
</dbReference>
<protein>
    <submittedName>
        <fullName evidence="3">DUF6992 family protein</fullName>
    </submittedName>
</protein>
<reference evidence="4" key="1">
    <citation type="journal article" date="2019" name="Int. J. Syst. Evol. Microbiol.">
        <title>The Global Catalogue of Microorganisms (GCM) 10K type strain sequencing project: providing services to taxonomists for standard genome sequencing and annotation.</title>
        <authorList>
            <consortium name="The Broad Institute Genomics Platform"/>
            <consortium name="The Broad Institute Genome Sequencing Center for Infectious Disease"/>
            <person name="Wu L."/>
            <person name="Ma J."/>
        </authorList>
    </citation>
    <scope>NUCLEOTIDE SEQUENCE [LARGE SCALE GENOMIC DNA]</scope>
    <source>
        <strain evidence="4">CECT 8551</strain>
    </source>
</reference>
<name>A0ABV8EG98_9BACT</name>
<dbReference type="PROSITE" id="PS51257">
    <property type="entry name" value="PROKAR_LIPOPROTEIN"/>
    <property type="match status" value="1"/>
</dbReference>
<keyword evidence="2" id="KW-0732">Signal</keyword>
<keyword evidence="1" id="KW-0812">Transmembrane</keyword>
<evidence type="ECO:0000256" key="2">
    <source>
        <dbReference type="SAM" id="SignalP"/>
    </source>
</evidence>
<feature type="chain" id="PRO_5046713001" evidence="2">
    <location>
        <begin position="27"/>
        <end position="203"/>
    </location>
</feature>
<gene>
    <name evidence="3" type="ORF">ACFOUP_02650</name>
</gene>
<dbReference type="RefSeq" id="WP_241292059.1">
    <property type="nucleotide sequence ID" value="NZ_JAKZGR010000003.1"/>
</dbReference>
<comment type="caution">
    <text evidence="3">The sequence shown here is derived from an EMBL/GenBank/DDBJ whole genome shotgun (WGS) entry which is preliminary data.</text>
</comment>
<evidence type="ECO:0000256" key="1">
    <source>
        <dbReference type="SAM" id="Phobius"/>
    </source>
</evidence>